<evidence type="ECO:0000256" key="1">
    <source>
        <dbReference type="ARBA" id="ARBA00004196"/>
    </source>
</evidence>
<dbReference type="Proteomes" id="UP000501003">
    <property type="component" value="Chromosome"/>
</dbReference>
<proteinExistence type="predicted"/>
<gene>
    <name evidence="8" type="ORF">HRU87_05380</name>
</gene>
<dbReference type="Pfam" id="PF04234">
    <property type="entry name" value="CopC"/>
    <property type="match status" value="1"/>
</dbReference>
<dbReference type="GO" id="GO:0030313">
    <property type="term" value="C:cell envelope"/>
    <property type="evidence" value="ECO:0007669"/>
    <property type="project" value="UniProtKB-SubCell"/>
</dbReference>
<keyword evidence="9" id="KW-1185">Reference proteome</keyword>
<feature type="chain" id="PRO_5028944784" evidence="6">
    <location>
        <begin position="23"/>
        <end position="169"/>
    </location>
</feature>
<evidence type="ECO:0000256" key="3">
    <source>
        <dbReference type="ARBA" id="ARBA00022729"/>
    </source>
</evidence>
<evidence type="ECO:0000256" key="2">
    <source>
        <dbReference type="ARBA" id="ARBA00022723"/>
    </source>
</evidence>
<dbReference type="AlphaFoldDB" id="A0A7D4PR31"/>
<dbReference type="RefSeq" id="WP_173493898.1">
    <property type="nucleotide sequence ID" value="NZ_CP054056.1"/>
</dbReference>
<keyword evidence="5" id="KW-0472">Membrane</keyword>
<dbReference type="InterPro" id="IPR014755">
    <property type="entry name" value="Cu-Rt/internalin_Ig-like"/>
</dbReference>
<evidence type="ECO:0000256" key="4">
    <source>
        <dbReference type="ARBA" id="ARBA00023008"/>
    </source>
</evidence>
<evidence type="ECO:0000256" key="5">
    <source>
        <dbReference type="SAM" id="Phobius"/>
    </source>
</evidence>
<keyword evidence="5" id="KW-0812">Transmembrane</keyword>
<keyword evidence="3 6" id="KW-0732">Signal</keyword>
<dbReference type="EMBL" id="CP054056">
    <property type="protein sequence ID" value="QKJ25601.1"/>
    <property type="molecule type" value="Genomic_DNA"/>
</dbReference>
<sequence length="169" mass="17840">MKFNWIAAALLPAVLLGPAAVAHDELVGTSPAAGSVVEAGQLPIELEFSNELLDLGSGAEIVITDPSSKLVPSQCAIIDGTFARTLIDVDLAGEYQVAWRAVSGDGHPIEGSFSFQVTNTSGYQATGVAEPCLISAAAEEPAQFNYWLLFGSLTLVAIGLFFYLRPRKK</sequence>
<evidence type="ECO:0000313" key="9">
    <source>
        <dbReference type="Proteomes" id="UP000501003"/>
    </source>
</evidence>
<dbReference type="GO" id="GO:0006825">
    <property type="term" value="P:copper ion transport"/>
    <property type="evidence" value="ECO:0007669"/>
    <property type="project" value="InterPro"/>
</dbReference>
<evidence type="ECO:0000256" key="6">
    <source>
        <dbReference type="SAM" id="SignalP"/>
    </source>
</evidence>
<dbReference type="InterPro" id="IPR007348">
    <property type="entry name" value="CopC_dom"/>
</dbReference>
<dbReference type="Gene3D" id="2.60.40.1220">
    <property type="match status" value="1"/>
</dbReference>
<feature type="transmembrane region" description="Helical" evidence="5">
    <location>
        <begin position="144"/>
        <end position="164"/>
    </location>
</feature>
<dbReference type="GO" id="GO:0042597">
    <property type="term" value="C:periplasmic space"/>
    <property type="evidence" value="ECO:0007669"/>
    <property type="project" value="InterPro"/>
</dbReference>
<keyword evidence="5" id="KW-1133">Transmembrane helix</keyword>
<dbReference type="GO" id="GO:0005886">
    <property type="term" value="C:plasma membrane"/>
    <property type="evidence" value="ECO:0007669"/>
    <property type="project" value="TreeGrafter"/>
</dbReference>
<evidence type="ECO:0000259" key="7">
    <source>
        <dbReference type="Pfam" id="PF04234"/>
    </source>
</evidence>
<dbReference type="InterPro" id="IPR032694">
    <property type="entry name" value="CopC/D"/>
</dbReference>
<dbReference type="KEGG" id="aqg:HRU87_05380"/>
<dbReference type="PANTHER" id="PTHR34820">
    <property type="entry name" value="INNER MEMBRANE PROTEIN YEBZ"/>
    <property type="match status" value="1"/>
</dbReference>
<dbReference type="InterPro" id="IPR014756">
    <property type="entry name" value="Ig_E-set"/>
</dbReference>
<protein>
    <submittedName>
        <fullName evidence="8">Copper resistance protein CopC</fullName>
    </submittedName>
</protein>
<keyword evidence="2" id="KW-0479">Metal-binding</keyword>
<dbReference type="GO" id="GO:0046688">
    <property type="term" value="P:response to copper ion"/>
    <property type="evidence" value="ECO:0007669"/>
    <property type="project" value="InterPro"/>
</dbReference>
<keyword evidence="4" id="KW-0186">Copper</keyword>
<dbReference type="PANTHER" id="PTHR34820:SF4">
    <property type="entry name" value="INNER MEMBRANE PROTEIN YEBZ"/>
    <property type="match status" value="1"/>
</dbReference>
<accession>A0A7D4PR31</accession>
<feature type="domain" description="CopC" evidence="7">
    <location>
        <begin position="23"/>
        <end position="117"/>
    </location>
</feature>
<feature type="signal peptide" evidence="6">
    <location>
        <begin position="1"/>
        <end position="22"/>
    </location>
</feature>
<evidence type="ECO:0000313" key="8">
    <source>
        <dbReference type="EMBL" id="QKJ25601.1"/>
    </source>
</evidence>
<dbReference type="SUPFAM" id="SSF81296">
    <property type="entry name" value="E set domains"/>
    <property type="match status" value="1"/>
</dbReference>
<comment type="subcellular location">
    <subcellularLocation>
        <location evidence="1">Cell envelope</location>
    </subcellularLocation>
</comment>
<organism evidence="8 9">
    <name type="scientific">Aquiluna borgnonia</name>
    <dbReference type="NCBI Taxonomy" id="2499157"/>
    <lineage>
        <taxon>Bacteria</taxon>
        <taxon>Bacillati</taxon>
        <taxon>Actinomycetota</taxon>
        <taxon>Actinomycetes</taxon>
        <taxon>Micrococcales</taxon>
        <taxon>Microbacteriaceae</taxon>
        <taxon>Luna cluster</taxon>
        <taxon>Luna-1 subcluster</taxon>
        <taxon>Aquiluna</taxon>
    </lineage>
</organism>
<dbReference type="GO" id="GO:0005507">
    <property type="term" value="F:copper ion binding"/>
    <property type="evidence" value="ECO:0007669"/>
    <property type="project" value="InterPro"/>
</dbReference>
<reference evidence="8 9" key="1">
    <citation type="submission" date="2020-05" db="EMBL/GenBank/DDBJ databases">
        <title>Aquirufa sp. strain 15G-AUS-rot a new Aquirufa species.</title>
        <authorList>
            <person name="Pitt A."/>
            <person name="Hahn M.W."/>
        </authorList>
    </citation>
    <scope>NUCLEOTIDE SEQUENCE [LARGE SCALE GENOMIC DNA]</scope>
    <source>
        <strain evidence="8 9">15G-AUS-rot</strain>
    </source>
</reference>
<name>A0A7D4PR31_9MICO</name>